<gene>
    <name evidence="1" type="ORF">F5144DRAFT_586692</name>
</gene>
<comment type="caution">
    <text evidence="1">The sequence shown here is derived from an EMBL/GenBank/DDBJ whole genome shotgun (WGS) entry which is preliminary data.</text>
</comment>
<name>A0ACB7NXJ8_9PEZI</name>
<keyword evidence="2" id="KW-1185">Reference proteome</keyword>
<reference evidence="1 2" key="1">
    <citation type="journal article" date="2021" name="Nat. Commun.">
        <title>Genetic determinants of endophytism in the Arabidopsis root mycobiome.</title>
        <authorList>
            <person name="Mesny F."/>
            <person name="Miyauchi S."/>
            <person name="Thiergart T."/>
            <person name="Pickel B."/>
            <person name="Atanasova L."/>
            <person name="Karlsson M."/>
            <person name="Huettel B."/>
            <person name="Barry K.W."/>
            <person name="Haridas S."/>
            <person name="Chen C."/>
            <person name="Bauer D."/>
            <person name="Andreopoulos W."/>
            <person name="Pangilinan J."/>
            <person name="LaButti K."/>
            <person name="Riley R."/>
            <person name="Lipzen A."/>
            <person name="Clum A."/>
            <person name="Drula E."/>
            <person name="Henrissat B."/>
            <person name="Kohler A."/>
            <person name="Grigoriev I.V."/>
            <person name="Martin F.M."/>
            <person name="Hacquard S."/>
        </authorList>
    </citation>
    <scope>NUCLEOTIDE SEQUENCE [LARGE SCALE GENOMIC DNA]</scope>
    <source>
        <strain evidence="1 2">MPI-SDFR-AT-0079</strain>
    </source>
</reference>
<sequence length="183" mass="20005">MAPKRLGGSRRSYNPITGVYNAFVTSENAPIVRSVAAFGVAVTFLASGFAGAILWFVVLVPIAALGTNCSQSRVTGRTSHHSEERATRRCGRIHVHTGPGKNMYDTDWVDWMLGCRGYQAPYGRRLADVISMRIHNLFVLGQTVTFVQVSLPSPQPQSRPGSANPFHGPPAILEERTKSRLVK</sequence>
<dbReference type="EMBL" id="JAGIZQ010000007">
    <property type="protein sequence ID" value="KAH6617514.1"/>
    <property type="molecule type" value="Genomic_DNA"/>
</dbReference>
<dbReference type="Proteomes" id="UP000724584">
    <property type="component" value="Unassembled WGS sequence"/>
</dbReference>
<organism evidence="1 2">
    <name type="scientific">Chaetomium tenue</name>
    <dbReference type="NCBI Taxonomy" id="1854479"/>
    <lineage>
        <taxon>Eukaryota</taxon>
        <taxon>Fungi</taxon>
        <taxon>Dikarya</taxon>
        <taxon>Ascomycota</taxon>
        <taxon>Pezizomycotina</taxon>
        <taxon>Sordariomycetes</taxon>
        <taxon>Sordariomycetidae</taxon>
        <taxon>Sordariales</taxon>
        <taxon>Chaetomiaceae</taxon>
        <taxon>Chaetomium</taxon>
    </lineage>
</organism>
<evidence type="ECO:0000313" key="1">
    <source>
        <dbReference type="EMBL" id="KAH6617514.1"/>
    </source>
</evidence>
<evidence type="ECO:0000313" key="2">
    <source>
        <dbReference type="Proteomes" id="UP000724584"/>
    </source>
</evidence>
<accession>A0ACB7NXJ8</accession>
<proteinExistence type="predicted"/>
<protein>
    <submittedName>
        <fullName evidence="1">Uncharacterized protein</fullName>
    </submittedName>
</protein>